<accession>X1FQA8</accession>
<evidence type="ECO:0000256" key="5">
    <source>
        <dbReference type="ARBA" id="ARBA00022801"/>
    </source>
</evidence>
<keyword evidence="2" id="KW-1277">Toxin-antitoxin system</keyword>
<dbReference type="GO" id="GO:0004540">
    <property type="term" value="F:RNA nuclease activity"/>
    <property type="evidence" value="ECO:0007669"/>
    <property type="project" value="InterPro"/>
</dbReference>
<evidence type="ECO:0000256" key="3">
    <source>
        <dbReference type="ARBA" id="ARBA00022722"/>
    </source>
</evidence>
<dbReference type="InterPro" id="IPR051813">
    <property type="entry name" value="HepT_RNase_toxin"/>
</dbReference>
<evidence type="ECO:0000256" key="2">
    <source>
        <dbReference type="ARBA" id="ARBA00022649"/>
    </source>
</evidence>
<protein>
    <recommendedName>
        <fullName evidence="7">DUF86 domain-containing protein</fullName>
    </recommendedName>
</protein>
<proteinExistence type="predicted"/>
<keyword evidence="1" id="KW-0597">Phosphoprotein</keyword>
<dbReference type="PANTHER" id="PTHR34139:SF1">
    <property type="entry name" value="RNASE MJ1380-RELATED"/>
    <property type="match status" value="1"/>
</dbReference>
<dbReference type="EMBL" id="BARU01006635">
    <property type="protein sequence ID" value="GAH34715.1"/>
    <property type="molecule type" value="Genomic_DNA"/>
</dbReference>
<dbReference type="GO" id="GO:0016787">
    <property type="term" value="F:hydrolase activity"/>
    <property type="evidence" value="ECO:0007669"/>
    <property type="project" value="UniProtKB-KW"/>
</dbReference>
<comment type="caution">
    <text evidence="6">The sequence shown here is derived from an EMBL/GenBank/DDBJ whole genome shotgun (WGS) entry which is preliminary data.</text>
</comment>
<sequence length="115" mass="13760">MYKDKITSQQRLEHILDAIEKIKNYCKSINLHKFLKDEMLHDAVLHQFMIIGEAIINVDNDILSNYKYPWHLPRSFRNYIAHEYFGINLEKVWNTVTGDIPVLKKVIEKILEKEF</sequence>
<evidence type="ECO:0008006" key="7">
    <source>
        <dbReference type="Google" id="ProtNLM"/>
    </source>
</evidence>
<organism evidence="6">
    <name type="scientific">marine sediment metagenome</name>
    <dbReference type="NCBI Taxonomy" id="412755"/>
    <lineage>
        <taxon>unclassified sequences</taxon>
        <taxon>metagenomes</taxon>
        <taxon>ecological metagenomes</taxon>
    </lineage>
</organism>
<keyword evidence="3" id="KW-0540">Nuclease</keyword>
<dbReference type="GO" id="GO:0110001">
    <property type="term" value="C:toxin-antitoxin complex"/>
    <property type="evidence" value="ECO:0007669"/>
    <property type="project" value="InterPro"/>
</dbReference>
<evidence type="ECO:0000256" key="4">
    <source>
        <dbReference type="ARBA" id="ARBA00022741"/>
    </source>
</evidence>
<dbReference type="AlphaFoldDB" id="X1FQA8"/>
<dbReference type="SUPFAM" id="SSF81593">
    <property type="entry name" value="Nucleotidyltransferase substrate binding subunit/domain"/>
    <property type="match status" value="1"/>
</dbReference>
<dbReference type="InterPro" id="IPR008201">
    <property type="entry name" value="HepT-like"/>
</dbReference>
<reference evidence="6" key="1">
    <citation type="journal article" date="2014" name="Front. Microbiol.">
        <title>High frequency of phylogenetically diverse reductive dehalogenase-homologous genes in deep subseafloor sedimentary metagenomes.</title>
        <authorList>
            <person name="Kawai M."/>
            <person name="Futagami T."/>
            <person name="Toyoda A."/>
            <person name="Takaki Y."/>
            <person name="Nishi S."/>
            <person name="Hori S."/>
            <person name="Arai W."/>
            <person name="Tsubouchi T."/>
            <person name="Morono Y."/>
            <person name="Uchiyama I."/>
            <person name="Ito T."/>
            <person name="Fujiyama A."/>
            <person name="Inagaki F."/>
            <person name="Takami H."/>
        </authorList>
    </citation>
    <scope>NUCLEOTIDE SEQUENCE</scope>
    <source>
        <strain evidence="6">Expedition CK06-06</strain>
    </source>
</reference>
<dbReference type="PANTHER" id="PTHR34139">
    <property type="entry name" value="UPF0331 PROTEIN MJ0127"/>
    <property type="match status" value="1"/>
</dbReference>
<keyword evidence="5" id="KW-0378">Hydrolase</keyword>
<evidence type="ECO:0000256" key="1">
    <source>
        <dbReference type="ARBA" id="ARBA00022553"/>
    </source>
</evidence>
<dbReference type="Pfam" id="PF01934">
    <property type="entry name" value="HepT-like"/>
    <property type="match status" value="1"/>
</dbReference>
<keyword evidence="4" id="KW-0547">Nucleotide-binding</keyword>
<dbReference type="GO" id="GO:0000166">
    <property type="term" value="F:nucleotide binding"/>
    <property type="evidence" value="ECO:0007669"/>
    <property type="project" value="UniProtKB-KW"/>
</dbReference>
<gene>
    <name evidence="6" type="ORF">S03H2_13059</name>
</gene>
<evidence type="ECO:0000313" key="6">
    <source>
        <dbReference type="EMBL" id="GAH34715.1"/>
    </source>
</evidence>
<name>X1FQA8_9ZZZZ</name>